<reference evidence="2 3" key="1">
    <citation type="journal article" date="2019" name="Int. J. Syst. Evol. Microbiol.">
        <title>The Global Catalogue of Microorganisms (GCM) 10K type strain sequencing project: providing services to taxonomists for standard genome sequencing and annotation.</title>
        <authorList>
            <consortium name="The Broad Institute Genomics Platform"/>
            <consortium name="The Broad Institute Genome Sequencing Center for Infectious Disease"/>
            <person name="Wu L."/>
            <person name="Ma J."/>
        </authorList>
    </citation>
    <scope>NUCLEOTIDE SEQUENCE [LARGE SCALE GENOMIC DNA]</scope>
    <source>
        <strain evidence="2 3">JCM 16330</strain>
    </source>
</reference>
<keyword evidence="3" id="KW-1185">Reference proteome</keyword>
<gene>
    <name evidence="2" type="ORF">GCM10009066_17500</name>
</gene>
<comment type="caution">
    <text evidence="2">The sequence shown here is derived from an EMBL/GenBank/DDBJ whole genome shotgun (WGS) entry which is preliminary data.</text>
</comment>
<dbReference type="EMBL" id="BAAABL010000051">
    <property type="protein sequence ID" value="GAA0304029.1"/>
    <property type="molecule type" value="Genomic_DNA"/>
</dbReference>
<organism evidence="2 3">
    <name type="scientific">Halarchaeum salinum</name>
    <dbReference type="NCBI Taxonomy" id="489912"/>
    <lineage>
        <taxon>Archaea</taxon>
        <taxon>Methanobacteriati</taxon>
        <taxon>Methanobacteriota</taxon>
        <taxon>Stenosarchaea group</taxon>
        <taxon>Halobacteria</taxon>
        <taxon>Halobacteriales</taxon>
        <taxon>Halobacteriaceae</taxon>
    </lineage>
</organism>
<evidence type="ECO:0000313" key="2">
    <source>
        <dbReference type="EMBL" id="GAA0304029.1"/>
    </source>
</evidence>
<proteinExistence type="predicted"/>
<protein>
    <submittedName>
        <fullName evidence="2">Uncharacterized protein</fullName>
    </submittedName>
</protein>
<evidence type="ECO:0000256" key="1">
    <source>
        <dbReference type="SAM" id="MobiDB-lite"/>
    </source>
</evidence>
<evidence type="ECO:0000313" key="3">
    <source>
        <dbReference type="Proteomes" id="UP001500837"/>
    </source>
</evidence>
<feature type="region of interest" description="Disordered" evidence="1">
    <location>
        <begin position="34"/>
        <end position="68"/>
    </location>
</feature>
<name>A0AAV3S8V0_9EURY</name>
<dbReference type="RefSeq" id="WP_211313082.1">
    <property type="nucleotide sequence ID" value="NZ_BAAABL010000051.1"/>
</dbReference>
<accession>A0AAV3S8V0</accession>
<sequence length="68" mass="7771">MSETEHYARSPITGVWYLIDDYEVVGENGRIRAKGKTEVDVEDVPEEQRRRVEDRSADADAERGESDS</sequence>
<dbReference type="Proteomes" id="UP001500837">
    <property type="component" value="Unassembled WGS sequence"/>
</dbReference>
<dbReference type="AlphaFoldDB" id="A0AAV3S8V0"/>
<feature type="compositionally biased region" description="Basic and acidic residues" evidence="1">
    <location>
        <begin position="46"/>
        <end position="68"/>
    </location>
</feature>